<feature type="non-terminal residue" evidence="1">
    <location>
        <position position="1"/>
    </location>
</feature>
<sequence length="77" mass="9031">RALYLFNNQLTPLSNEFCEALERLTQLGWLSLSNNQLKSLSNEFCKALVKLTQLEGRLHISNNFIFIIRIFKELLEM</sequence>
<protein>
    <submittedName>
        <fullName evidence="1">Uncharacterized protein</fullName>
    </submittedName>
</protein>
<name>A0A0F9AUX3_9ZZZZ</name>
<dbReference type="InterPro" id="IPR032675">
    <property type="entry name" value="LRR_dom_sf"/>
</dbReference>
<dbReference type="InterPro" id="IPR001611">
    <property type="entry name" value="Leu-rich_rpt"/>
</dbReference>
<organism evidence="1">
    <name type="scientific">marine sediment metagenome</name>
    <dbReference type="NCBI Taxonomy" id="412755"/>
    <lineage>
        <taxon>unclassified sequences</taxon>
        <taxon>metagenomes</taxon>
        <taxon>ecological metagenomes</taxon>
    </lineage>
</organism>
<gene>
    <name evidence="1" type="ORF">LCGC14_2528110</name>
</gene>
<dbReference type="Gene3D" id="3.80.10.10">
    <property type="entry name" value="Ribonuclease Inhibitor"/>
    <property type="match status" value="1"/>
</dbReference>
<proteinExistence type="predicted"/>
<dbReference type="SUPFAM" id="SSF52058">
    <property type="entry name" value="L domain-like"/>
    <property type="match status" value="1"/>
</dbReference>
<evidence type="ECO:0000313" key="1">
    <source>
        <dbReference type="EMBL" id="KKL13205.1"/>
    </source>
</evidence>
<dbReference type="PROSITE" id="PS51450">
    <property type="entry name" value="LRR"/>
    <property type="match status" value="1"/>
</dbReference>
<dbReference type="Pfam" id="PF00560">
    <property type="entry name" value="LRR_1"/>
    <property type="match status" value="1"/>
</dbReference>
<reference evidence="1" key="1">
    <citation type="journal article" date="2015" name="Nature">
        <title>Complex archaea that bridge the gap between prokaryotes and eukaryotes.</title>
        <authorList>
            <person name="Spang A."/>
            <person name="Saw J.H."/>
            <person name="Jorgensen S.L."/>
            <person name="Zaremba-Niedzwiedzka K."/>
            <person name="Martijn J."/>
            <person name="Lind A.E."/>
            <person name="van Eijk R."/>
            <person name="Schleper C."/>
            <person name="Guy L."/>
            <person name="Ettema T.J."/>
        </authorList>
    </citation>
    <scope>NUCLEOTIDE SEQUENCE</scope>
</reference>
<dbReference type="AlphaFoldDB" id="A0A0F9AUX3"/>
<comment type="caution">
    <text evidence="1">The sequence shown here is derived from an EMBL/GenBank/DDBJ whole genome shotgun (WGS) entry which is preliminary data.</text>
</comment>
<dbReference type="EMBL" id="LAZR01040953">
    <property type="protein sequence ID" value="KKL13205.1"/>
    <property type="molecule type" value="Genomic_DNA"/>
</dbReference>
<accession>A0A0F9AUX3</accession>